<reference evidence="2 3" key="1">
    <citation type="submission" date="2020-08" db="EMBL/GenBank/DDBJ databases">
        <title>Functional genomics of gut bacteria from endangered species of beetles.</title>
        <authorList>
            <person name="Carlos-Shanley C."/>
        </authorList>
    </citation>
    <scope>NUCLEOTIDE SEQUENCE [LARGE SCALE GENOMIC DNA]</scope>
    <source>
        <strain evidence="2 3">S00179</strain>
    </source>
</reference>
<proteinExistence type="predicted"/>
<organism evidence="2 3">
    <name type="scientific">Pseudomonas nitroreducens</name>
    <dbReference type="NCBI Taxonomy" id="46680"/>
    <lineage>
        <taxon>Bacteria</taxon>
        <taxon>Pseudomonadati</taxon>
        <taxon>Pseudomonadota</taxon>
        <taxon>Gammaproteobacteria</taxon>
        <taxon>Pseudomonadales</taxon>
        <taxon>Pseudomonadaceae</taxon>
        <taxon>Pseudomonas</taxon>
    </lineage>
</organism>
<dbReference type="RefSeq" id="WP_184596432.1">
    <property type="nucleotide sequence ID" value="NZ_JACHLI010000036.1"/>
</dbReference>
<evidence type="ECO:0000256" key="1">
    <source>
        <dbReference type="SAM" id="Coils"/>
    </source>
</evidence>
<evidence type="ECO:0000313" key="3">
    <source>
        <dbReference type="Proteomes" id="UP000566995"/>
    </source>
</evidence>
<sequence length="370" mass="41081">MPIDLLGVLKVFPTLSKLWQLAPADVALATAGTVQQLPVKHPAYLTHAEYRDFHSQHIRGLCESEDELEVAVAAAWPDYHLWIEDQSNLEGELIGVKSASFSIELPFVVNGQASAHLTGLEVTSCSAGAFDAVVRLNGPVKLEKGGIHVAEVDLSLEMMSPDLTMMRILLDELVHGVELGLELTYIDSNKVGPQSQVKKLALSYWFKPDFGSYEIFTDQELNELESRVDRLKRQINAALRARVGEPIPRQTPITLTPADKMIARLVELTSGNRSPLIVTTYAHGAWMKAPGHFSDMVLFLKDGDRVFCVCDLTPEQQQDKFFSSLPFEPVPTKFEPVAYGMKQGFYASLDTDQDLMAIIPAMETRAAKRR</sequence>
<dbReference type="EMBL" id="JACHLI010000036">
    <property type="protein sequence ID" value="MBB4867172.1"/>
    <property type="molecule type" value="Genomic_DNA"/>
</dbReference>
<name>A0A7W7P5C7_PSENT</name>
<keyword evidence="1" id="KW-0175">Coiled coil</keyword>
<evidence type="ECO:0000313" key="2">
    <source>
        <dbReference type="EMBL" id="MBB4867172.1"/>
    </source>
</evidence>
<gene>
    <name evidence="2" type="ORF">HNP46_006083</name>
</gene>
<comment type="caution">
    <text evidence="2">The sequence shown here is derived from an EMBL/GenBank/DDBJ whole genome shotgun (WGS) entry which is preliminary data.</text>
</comment>
<accession>A0A7W7P5C7</accession>
<feature type="coiled-coil region" evidence="1">
    <location>
        <begin position="214"/>
        <end position="241"/>
    </location>
</feature>
<dbReference type="Proteomes" id="UP000566995">
    <property type="component" value="Unassembled WGS sequence"/>
</dbReference>
<protein>
    <submittedName>
        <fullName evidence="2">Uncharacterized protein</fullName>
    </submittedName>
</protein>
<dbReference type="AlphaFoldDB" id="A0A7W7P5C7"/>